<dbReference type="AlphaFoldDB" id="A0A1U9ZYK3"/>
<organism evidence="1 2">
    <name type="scientific">[Actinomadura] parvosata subsp. kistnae</name>
    <dbReference type="NCBI Taxonomy" id="1909395"/>
    <lineage>
        <taxon>Bacteria</taxon>
        <taxon>Bacillati</taxon>
        <taxon>Actinomycetota</taxon>
        <taxon>Actinomycetes</taxon>
        <taxon>Streptosporangiales</taxon>
        <taxon>Streptosporangiaceae</taxon>
        <taxon>Nonomuraea</taxon>
    </lineage>
</organism>
<sequence>MCGNAAWMASSKPVRPSVQAMRISRTPRFFRSVITVVQNRADSPAVAVSSGVLASQIPRTCLSPSASMPTAR</sequence>
<protein>
    <submittedName>
        <fullName evidence="1">Uncharacterized protein</fullName>
    </submittedName>
</protein>
<keyword evidence="2" id="KW-1185">Reference proteome</keyword>
<evidence type="ECO:0000313" key="2">
    <source>
        <dbReference type="Proteomes" id="UP000190797"/>
    </source>
</evidence>
<name>A0A1U9ZYK3_9ACTN</name>
<dbReference type="Proteomes" id="UP000190797">
    <property type="component" value="Chromosome"/>
</dbReference>
<evidence type="ECO:0000313" key="1">
    <source>
        <dbReference type="EMBL" id="AQZ63035.1"/>
    </source>
</evidence>
<dbReference type="EMBL" id="CP017717">
    <property type="protein sequence ID" value="AQZ63035.1"/>
    <property type="molecule type" value="Genomic_DNA"/>
</dbReference>
<accession>A0A1U9ZYK3</accession>
<proteinExistence type="predicted"/>
<reference evidence="2" key="1">
    <citation type="journal article" date="2017" name="Med. Chem. Commun.">
        <title>Nonomuraea sp. ATCC 55076 harbours the largest actinomycete chromosome to date and the kistamicin biosynthetic gene cluster.</title>
        <authorList>
            <person name="Nazari B."/>
            <person name="Forneris C.C."/>
            <person name="Gibson M.I."/>
            <person name="Moon K."/>
            <person name="Schramma K.R."/>
            <person name="Seyedsayamdost M.R."/>
        </authorList>
    </citation>
    <scope>NUCLEOTIDE SEQUENCE [LARGE SCALE GENOMIC DNA]</scope>
    <source>
        <strain evidence="2">ATCC 55076</strain>
    </source>
</reference>
<gene>
    <name evidence="1" type="ORF">BKM31_17605</name>
</gene>
<dbReference type="KEGG" id="noa:BKM31_17605"/>